<reference evidence="3" key="1">
    <citation type="submission" date="2024-06" db="EMBL/GenBank/DDBJ databases">
        <title>Multi-omics analyses provide insights into the biosynthesis of the anticancer antibiotic pleurotin in Hohenbuehelia grisea.</title>
        <authorList>
            <person name="Weaver J.A."/>
            <person name="Alberti F."/>
        </authorList>
    </citation>
    <scope>NUCLEOTIDE SEQUENCE [LARGE SCALE GENOMIC DNA]</scope>
    <source>
        <strain evidence="3">T-177</strain>
    </source>
</reference>
<comment type="caution">
    <text evidence="2">The sequence shown here is derived from an EMBL/GenBank/DDBJ whole genome shotgun (WGS) entry which is preliminary data.</text>
</comment>
<keyword evidence="3" id="KW-1185">Reference proteome</keyword>
<protein>
    <submittedName>
        <fullName evidence="2">Uncharacterized protein</fullName>
    </submittedName>
</protein>
<organism evidence="2 3">
    <name type="scientific">Hohenbuehelia grisea</name>
    <dbReference type="NCBI Taxonomy" id="104357"/>
    <lineage>
        <taxon>Eukaryota</taxon>
        <taxon>Fungi</taxon>
        <taxon>Dikarya</taxon>
        <taxon>Basidiomycota</taxon>
        <taxon>Agaricomycotina</taxon>
        <taxon>Agaricomycetes</taxon>
        <taxon>Agaricomycetidae</taxon>
        <taxon>Agaricales</taxon>
        <taxon>Pleurotineae</taxon>
        <taxon>Pleurotaceae</taxon>
        <taxon>Hohenbuehelia</taxon>
    </lineage>
</organism>
<gene>
    <name evidence="2" type="ORF">HGRIS_009084</name>
</gene>
<evidence type="ECO:0000256" key="1">
    <source>
        <dbReference type="SAM" id="MobiDB-lite"/>
    </source>
</evidence>
<dbReference type="Proteomes" id="UP001556367">
    <property type="component" value="Unassembled WGS sequence"/>
</dbReference>
<proteinExistence type="predicted"/>
<evidence type="ECO:0000313" key="2">
    <source>
        <dbReference type="EMBL" id="KAL0948984.1"/>
    </source>
</evidence>
<accession>A0ABR3J053</accession>
<sequence>MPPVTYVNVPADHETNRISFEEVRVQDYLKAYTSTGRPPVPVPQEPTSAHARLAQGLPPLWKPYIEELPGLGASGAGGAAATSPESLPQVQRCEALPLLGEVMQSITMRSPYNHFSFEELRYYACLRGMGKHTDASTSSTPAAPFATPSFPSQGPRPEPGETFESISTRVGYQGHSPEEHRIAYLLSGRELNSEEIFQRLGRTTNPSAPAPPPTVASIPSGTSQAPSNPFMSPGTALSTPTAPARVW</sequence>
<evidence type="ECO:0000313" key="3">
    <source>
        <dbReference type="Proteomes" id="UP001556367"/>
    </source>
</evidence>
<name>A0ABR3J053_9AGAR</name>
<feature type="region of interest" description="Disordered" evidence="1">
    <location>
        <begin position="202"/>
        <end position="247"/>
    </location>
</feature>
<feature type="compositionally biased region" description="Low complexity" evidence="1">
    <location>
        <begin position="135"/>
        <end position="152"/>
    </location>
</feature>
<dbReference type="EMBL" id="JASNQZ010000012">
    <property type="protein sequence ID" value="KAL0948984.1"/>
    <property type="molecule type" value="Genomic_DNA"/>
</dbReference>
<feature type="compositionally biased region" description="Polar residues" evidence="1">
    <location>
        <begin position="221"/>
        <end position="241"/>
    </location>
</feature>
<feature type="region of interest" description="Disordered" evidence="1">
    <location>
        <begin position="131"/>
        <end position="163"/>
    </location>
</feature>